<dbReference type="RefSeq" id="WP_246009922.1">
    <property type="nucleotide sequence ID" value="NZ_RCDD01000002.1"/>
</dbReference>
<evidence type="ECO:0000259" key="1">
    <source>
        <dbReference type="Pfam" id="PF08241"/>
    </source>
</evidence>
<keyword evidence="3" id="KW-1185">Reference proteome</keyword>
<evidence type="ECO:0000313" key="3">
    <source>
        <dbReference type="Proteomes" id="UP000282454"/>
    </source>
</evidence>
<dbReference type="AlphaFoldDB" id="A0A421B3S8"/>
<reference evidence="2 3" key="1">
    <citation type="submission" date="2018-10" db="EMBL/GenBank/DDBJ databases">
        <title>Genomic Encyclopedia of Archaeal and Bacterial Type Strains, Phase II (KMG-II): from individual species to whole genera.</title>
        <authorList>
            <person name="Goeker M."/>
        </authorList>
    </citation>
    <scope>NUCLEOTIDE SEQUENCE [LARGE SCALE GENOMIC DNA]</scope>
    <source>
        <strain evidence="2 3">DSM 45657</strain>
    </source>
</reference>
<sequence>MTEQEFWDRQAATLSVLLADAGHHVCGLDLSPGMLAVVEAKAPGRVEFTRGDAADPPFDPASCDVVLARHVLGRRQEATVRGLDDPALWGHPIEDERYVLVSDA</sequence>
<gene>
    <name evidence="2" type="ORF">CLV68_3414</name>
</gene>
<keyword evidence="2" id="KW-0808">Transferase</keyword>
<dbReference type="InterPro" id="IPR013216">
    <property type="entry name" value="Methyltransf_11"/>
</dbReference>
<protein>
    <submittedName>
        <fullName evidence="2">Methyltransferase family protein</fullName>
    </submittedName>
</protein>
<evidence type="ECO:0000313" key="2">
    <source>
        <dbReference type="EMBL" id="RLK58933.1"/>
    </source>
</evidence>
<dbReference type="GO" id="GO:0008757">
    <property type="term" value="F:S-adenosylmethionine-dependent methyltransferase activity"/>
    <property type="evidence" value="ECO:0007669"/>
    <property type="project" value="InterPro"/>
</dbReference>
<dbReference type="InterPro" id="IPR029063">
    <property type="entry name" value="SAM-dependent_MTases_sf"/>
</dbReference>
<dbReference type="EMBL" id="RCDD01000002">
    <property type="protein sequence ID" value="RLK58933.1"/>
    <property type="molecule type" value="Genomic_DNA"/>
</dbReference>
<dbReference type="Pfam" id="PF08241">
    <property type="entry name" value="Methyltransf_11"/>
    <property type="match status" value="1"/>
</dbReference>
<keyword evidence="2" id="KW-0489">Methyltransferase</keyword>
<dbReference type="CDD" id="cd02440">
    <property type="entry name" value="AdoMet_MTases"/>
    <property type="match status" value="1"/>
</dbReference>
<dbReference type="SUPFAM" id="SSF53335">
    <property type="entry name" value="S-adenosyl-L-methionine-dependent methyltransferases"/>
    <property type="match status" value="1"/>
</dbReference>
<dbReference type="Proteomes" id="UP000282454">
    <property type="component" value="Unassembled WGS sequence"/>
</dbReference>
<feature type="domain" description="Methyltransferase type 11" evidence="1">
    <location>
        <begin position="15"/>
        <end position="72"/>
    </location>
</feature>
<accession>A0A421B3S8</accession>
<organism evidence="2 3">
    <name type="scientific">Actinokineospora cianjurensis</name>
    <dbReference type="NCBI Taxonomy" id="585224"/>
    <lineage>
        <taxon>Bacteria</taxon>
        <taxon>Bacillati</taxon>
        <taxon>Actinomycetota</taxon>
        <taxon>Actinomycetes</taxon>
        <taxon>Pseudonocardiales</taxon>
        <taxon>Pseudonocardiaceae</taxon>
        <taxon>Actinokineospora</taxon>
    </lineage>
</organism>
<proteinExistence type="predicted"/>
<name>A0A421B3S8_9PSEU</name>
<comment type="caution">
    <text evidence="2">The sequence shown here is derived from an EMBL/GenBank/DDBJ whole genome shotgun (WGS) entry which is preliminary data.</text>
</comment>
<dbReference type="GO" id="GO:0032259">
    <property type="term" value="P:methylation"/>
    <property type="evidence" value="ECO:0007669"/>
    <property type="project" value="UniProtKB-KW"/>
</dbReference>
<dbReference type="Gene3D" id="3.40.50.150">
    <property type="entry name" value="Vaccinia Virus protein VP39"/>
    <property type="match status" value="1"/>
</dbReference>